<keyword evidence="2" id="KW-1185">Reference proteome</keyword>
<protein>
    <submittedName>
        <fullName evidence="1">Uncharacterized protein</fullName>
    </submittedName>
</protein>
<gene>
    <name evidence="1" type="ORF">K3G42_022301</name>
</gene>
<evidence type="ECO:0000313" key="1">
    <source>
        <dbReference type="EMBL" id="KAH8016738.1"/>
    </source>
</evidence>
<name>A0ACB8GAE9_9SAUR</name>
<evidence type="ECO:0000313" key="2">
    <source>
        <dbReference type="Proteomes" id="UP000827872"/>
    </source>
</evidence>
<comment type="caution">
    <text evidence="1">The sequence shown here is derived from an EMBL/GenBank/DDBJ whole genome shotgun (WGS) entry which is preliminary data.</text>
</comment>
<reference evidence="1" key="1">
    <citation type="submission" date="2021-08" db="EMBL/GenBank/DDBJ databases">
        <title>The first chromosome-level gecko genome reveals the dynamic sex chromosomes of Neotropical dwarf geckos (Sphaerodactylidae: Sphaerodactylus).</title>
        <authorList>
            <person name="Pinto B.J."/>
            <person name="Keating S.E."/>
            <person name="Gamble T."/>
        </authorList>
    </citation>
    <scope>NUCLEOTIDE SEQUENCE</scope>
    <source>
        <strain evidence="1">TG3544</strain>
    </source>
</reference>
<organism evidence="1 2">
    <name type="scientific">Sphaerodactylus townsendi</name>
    <dbReference type="NCBI Taxonomy" id="933632"/>
    <lineage>
        <taxon>Eukaryota</taxon>
        <taxon>Metazoa</taxon>
        <taxon>Chordata</taxon>
        <taxon>Craniata</taxon>
        <taxon>Vertebrata</taxon>
        <taxon>Euteleostomi</taxon>
        <taxon>Lepidosauria</taxon>
        <taxon>Squamata</taxon>
        <taxon>Bifurcata</taxon>
        <taxon>Gekkota</taxon>
        <taxon>Sphaerodactylidae</taxon>
        <taxon>Sphaerodactylus</taxon>
    </lineage>
</organism>
<dbReference type="EMBL" id="CM037614">
    <property type="protein sequence ID" value="KAH8016738.1"/>
    <property type="molecule type" value="Genomic_DNA"/>
</dbReference>
<accession>A0ACB8GAE9</accession>
<proteinExistence type="predicted"/>
<dbReference type="Proteomes" id="UP000827872">
    <property type="component" value="Linkage Group LG01"/>
</dbReference>
<sequence>MAHDRGRRRSVSAALNPFLDVTFSRFTSTLKSQLLVAFPEREKDWASGWVITAQVIRLLQHFNWQWHPCSHHEDNSVSSLALSLTTTSMYNLHTNRTYRCVDGWLSRDTSHSAKHL</sequence>